<dbReference type="HAMAP" id="MF_00168">
    <property type="entry name" value="Q_tRNA_Tgt"/>
    <property type="match status" value="1"/>
</dbReference>
<dbReference type="GO" id="GO:0008479">
    <property type="term" value="F:tRNA-guanosine(34) queuine transglycosylase activity"/>
    <property type="evidence" value="ECO:0007669"/>
    <property type="project" value="UniProtKB-UniRule"/>
</dbReference>
<dbReference type="GO" id="GO:0008616">
    <property type="term" value="P:tRNA queuosine(34) biosynthetic process"/>
    <property type="evidence" value="ECO:0007669"/>
    <property type="project" value="UniProtKB-UniRule"/>
</dbReference>
<dbReference type="PANTHER" id="PTHR46499:SF1">
    <property type="entry name" value="QUEUINE TRNA-RIBOSYLTRANSFERASE"/>
    <property type="match status" value="1"/>
</dbReference>
<sequence>MFEFKILKLSGKSRARLGVISTPHGEIETPAFIPVATRATVRTLSQDEVETVGSQALICNTYHLKIAPGDKLIHKSGGLHTFMQWKKPLMTDSGGFQVYSLGFGKDHGLGKFLKKPNERKVEKDMQPVNMRITEDGAHFLSPIDGEKMFLGPKESIRIQENLGADIMYAFDECISPLANKEYVRLSLEKTHRWAHQCLDAKRSNKQALYGIVQGGSHRDLREESARVIGAMEFDGFGIGGEYGYDKRMMSKLMAWVNDILPMGKPRHALGIGHPDDFVPIAQSGIDTFDCIAPTHYARRGTLFTSEGKLDMTKPRYLKERKSIDKKCSCDVCATYTRSYVSHLLRAHELTGMKLASMHNLHFFNEQAASLRKRIKKGEI</sequence>
<feature type="domain" description="tRNA-guanine(15) transglycosylase-like" evidence="5">
    <location>
        <begin position="14"/>
        <end position="378"/>
    </location>
</feature>
<keyword evidence="4" id="KW-0671">Queuosine biosynthesis</keyword>
<dbReference type="UniPathway" id="UPA00392"/>
<feature type="active site" description="Nucleophile" evidence="4">
    <location>
        <position position="289"/>
    </location>
</feature>
<dbReference type="Proteomes" id="UP000177968">
    <property type="component" value="Unassembled WGS sequence"/>
</dbReference>
<evidence type="ECO:0000259" key="5">
    <source>
        <dbReference type="Pfam" id="PF01702"/>
    </source>
</evidence>
<dbReference type="InterPro" id="IPR002616">
    <property type="entry name" value="tRNA_ribo_trans-like"/>
</dbReference>
<feature type="binding site" evidence="4">
    <location>
        <position position="240"/>
    </location>
    <ligand>
        <name>substrate</name>
    </ligand>
</feature>
<organism evidence="6 7">
    <name type="scientific">Candidatus Kaiserbacteria bacterium RIFCSPLOWO2_12_FULL_50_28</name>
    <dbReference type="NCBI Taxonomy" id="1798527"/>
    <lineage>
        <taxon>Bacteria</taxon>
        <taxon>Candidatus Kaiseribacteriota</taxon>
    </lineage>
</organism>
<dbReference type="EMBL" id="MFMO01000028">
    <property type="protein sequence ID" value="OGG87437.1"/>
    <property type="molecule type" value="Genomic_DNA"/>
</dbReference>
<keyword evidence="2 4" id="KW-0808">Transferase</keyword>
<dbReference type="Pfam" id="PF01702">
    <property type="entry name" value="TGT"/>
    <property type="match status" value="1"/>
</dbReference>
<dbReference type="InterPro" id="IPR004803">
    <property type="entry name" value="TGT"/>
</dbReference>
<name>A0A1F6FNK6_9BACT</name>
<dbReference type="SUPFAM" id="SSF51713">
    <property type="entry name" value="tRNA-guanine transglycosylase"/>
    <property type="match status" value="1"/>
</dbReference>
<evidence type="ECO:0000256" key="4">
    <source>
        <dbReference type="HAMAP-Rule" id="MF_00168"/>
    </source>
</evidence>
<dbReference type="InterPro" id="IPR036511">
    <property type="entry name" value="TGT-like_sf"/>
</dbReference>
<comment type="caution">
    <text evidence="4">Lacks conserved residue(s) required for the propagation of feature annotation.</text>
</comment>
<comment type="caution">
    <text evidence="6">The sequence shown here is derived from an EMBL/GenBank/DDBJ whole genome shotgun (WGS) entry which is preliminary data.</text>
</comment>
<dbReference type="AlphaFoldDB" id="A0A1F6FNK6"/>
<dbReference type="Gene3D" id="3.20.20.105">
    <property type="entry name" value="Queuine tRNA-ribosyltransferase-like"/>
    <property type="match status" value="1"/>
</dbReference>
<proteinExistence type="inferred from homology"/>
<feature type="binding site" evidence="4">
    <location>
        <position position="332"/>
    </location>
    <ligand>
        <name>Zn(2+)</name>
        <dbReference type="ChEBI" id="CHEBI:29105"/>
    </ligand>
</feature>
<comment type="cofactor">
    <cofactor evidence="4">
        <name>Zn(2+)</name>
        <dbReference type="ChEBI" id="CHEBI:29105"/>
    </cofactor>
    <text evidence="4">Binds 1 zinc ion per subunit.</text>
</comment>
<dbReference type="InterPro" id="IPR050076">
    <property type="entry name" value="ArchSynthase1/Queuine_TRR"/>
</dbReference>
<evidence type="ECO:0000313" key="6">
    <source>
        <dbReference type="EMBL" id="OGG87437.1"/>
    </source>
</evidence>
<comment type="function">
    <text evidence="4">Catalyzes the base-exchange of a guanine (G) residue with the queuine precursor 7-aminomethyl-7-deazaguanine (PreQ1) at position 34 (anticodon wobble position) in tRNAs with GU(N) anticodons (tRNA-Asp, -Asn, -His and -Tyr). Catalysis occurs through a double-displacement mechanism. The nucleophile active site attacks the C1' of nucleotide 34 to detach the guanine base from the RNA, forming a covalent enzyme-RNA intermediate. The proton acceptor active site deprotonates the incoming PreQ1, allowing a nucleophilic attack on the C1' of the ribose to form the product. After dissociation, two additional enzymatic reactions on the tRNA convert PreQ1 to queuine (Q), resulting in the hypermodified nucleoside queuosine (7-(((4,5-cis-dihydroxy-2-cyclopenten-1-yl)amino)methyl)-7-deazaguanosine).</text>
</comment>
<keyword evidence="3 4" id="KW-0819">tRNA processing</keyword>
<feature type="region of interest" description="RNA binding" evidence="4">
    <location>
        <begin position="270"/>
        <end position="276"/>
    </location>
</feature>
<feature type="active site" description="Proton acceptor" evidence="4">
    <location>
        <position position="92"/>
    </location>
</feature>
<feature type="binding site" evidence="4">
    <location>
        <position position="329"/>
    </location>
    <ligand>
        <name>Zn(2+)</name>
        <dbReference type="ChEBI" id="CHEBI:29105"/>
    </ligand>
</feature>
<dbReference type="GO" id="GO:0005737">
    <property type="term" value="C:cytoplasm"/>
    <property type="evidence" value="ECO:0007669"/>
    <property type="project" value="TreeGrafter"/>
</dbReference>
<comment type="subunit">
    <text evidence="4">Homodimer. Within each dimer, one monomer is responsible for RNA recognition and catalysis, while the other monomer binds to the replacement base PreQ1.</text>
</comment>
<reference evidence="6 7" key="1">
    <citation type="journal article" date="2016" name="Nat. Commun.">
        <title>Thousands of microbial genomes shed light on interconnected biogeochemical processes in an aquifer system.</title>
        <authorList>
            <person name="Anantharaman K."/>
            <person name="Brown C.T."/>
            <person name="Hug L.A."/>
            <person name="Sharon I."/>
            <person name="Castelle C.J."/>
            <person name="Probst A.J."/>
            <person name="Thomas B.C."/>
            <person name="Singh A."/>
            <person name="Wilkins M.J."/>
            <person name="Karaoz U."/>
            <person name="Brodie E.L."/>
            <person name="Williams K.H."/>
            <person name="Hubbard S.S."/>
            <person name="Banfield J.F."/>
        </authorList>
    </citation>
    <scope>NUCLEOTIDE SEQUENCE [LARGE SCALE GENOMIC DNA]</scope>
</reference>
<keyword evidence="1 4" id="KW-0328">Glycosyltransferase</keyword>
<feature type="binding site" evidence="4">
    <location>
        <position position="171"/>
    </location>
    <ligand>
        <name>substrate</name>
    </ligand>
</feature>
<protein>
    <recommendedName>
        <fullName evidence="4">Queuine tRNA-ribosyltransferase</fullName>
        <ecNumber evidence="4">2.4.2.29</ecNumber>
    </recommendedName>
    <alternativeName>
        <fullName evidence="4">Guanine insertion enzyme</fullName>
    </alternativeName>
    <alternativeName>
        <fullName evidence="4">tRNA-guanine transglycosylase</fullName>
    </alternativeName>
</protein>
<dbReference type="EC" id="2.4.2.29" evidence="4"/>
<comment type="similarity">
    <text evidence="4">Belongs to the queuine tRNA-ribosyltransferase family.</text>
</comment>
<feature type="binding site" evidence="4">
    <location>
        <position position="358"/>
    </location>
    <ligand>
        <name>Zn(2+)</name>
        <dbReference type="ChEBI" id="CHEBI:29105"/>
    </ligand>
</feature>
<evidence type="ECO:0000256" key="3">
    <source>
        <dbReference type="ARBA" id="ARBA00022694"/>
    </source>
</evidence>
<feature type="binding site" evidence="4">
    <location>
        <begin position="92"/>
        <end position="96"/>
    </location>
    <ligand>
        <name>substrate</name>
    </ligand>
</feature>
<dbReference type="GO" id="GO:0046872">
    <property type="term" value="F:metal ion binding"/>
    <property type="evidence" value="ECO:0007669"/>
    <property type="project" value="UniProtKB-KW"/>
</dbReference>
<comment type="catalytic activity">
    <reaction evidence="4">
        <text>7-aminomethyl-7-carbaguanine + guanosine(34) in tRNA = 7-aminomethyl-7-carbaguanosine(34) in tRNA + guanine</text>
        <dbReference type="Rhea" id="RHEA:24104"/>
        <dbReference type="Rhea" id="RHEA-COMP:10341"/>
        <dbReference type="Rhea" id="RHEA-COMP:10342"/>
        <dbReference type="ChEBI" id="CHEBI:16235"/>
        <dbReference type="ChEBI" id="CHEBI:58703"/>
        <dbReference type="ChEBI" id="CHEBI:74269"/>
        <dbReference type="ChEBI" id="CHEBI:82833"/>
        <dbReference type="EC" id="2.4.2.29"/>
    </reaction>
</comment>
<feature type="binding site" evidence="4">
    <location>
        <position position="213"/>
    </location>
    <ligand>
        <name>substrate</name>
    </ligand>
</feature>
<keyword evidence="4" id="KW-0862">Zinc</keyword>
<dbReference type="NCBIfam" id="TIGR00449">
    <property type="entry name" value="tgt_general"/>
    <property type="match status" value="1"/>
</dbReference>
<gene>
    <name evidence="4" type="primary">tgt</name>
    <name evidence="6" type="ORF">A3H15_02960</name>
</gene>
<dbReference type="NCBIfam" id="TIGR00430">
    <property type="entry name" value="Q_tRNA_tgt"/>
    <property type="match status" value="1"/>
</dbReference>
<feature type="binding site" evidence="4">
    <location>
        <position position="327"/>
    </location>
    <ligand>
        <name>Zn(2+)</name>
        <dbReference type="ChEBI" id="CHEBI:29105"/>
    </ligand>
</feature>
<evidence type="ECO:0000256" key="2">
    <source>
        <dbReference type="ARBA" id="ARBA00022679"/>
    </source>
</evidence>
<keyword evidence="4" id="KW-0479">Metal-binding</keyword>
<evidence type="ECO:0000313" key="7">
    <source>
        <dbReference type="Proteomes" id="UP000177968"/>
    </source>
</evidence>
<accession>A0A1F6FNK6</accession>
<dbReference type="PANTHER" id="PTHR46499">
    <property type="entry name" value="QUEUINE TRNA-RIBOSYLTRANSFERASE"/>
    <property type="match status" value="1"/>
</dbReference>
<comment type="pathway">
    <text evidence="4">tRNA modification; tRNA-queuosine biosynthesis.</text>
</comment>
<evidence type="ECO:0000256" key="1">
    <source>
        <dbReference type="ARBA" id="ARBA00022676"/>
    </source>
</evidence>